<evidence type="ECO:0000313" key="9">
    <source>
        <dbReference type="Proteomes" id="UP000031668"/>
    </source>
</evidence>
<sequence>MVSQFSALRRVLTYPDPSVDFSVSTDASNKAIGAVLEQNGKVVAYESRVLTKTEENYSTYELESLAIVFALKQFRQYLLGRKFKLFCDHEPLKWVLDNKTRNGRVGRWVLQLLEFDIDIIYRSGSENLSADALSRICNLTEILPLISESEMREAQRNDEEIRIAYHIAKNERIEDQSIIKKK</sequence>
<dbReference type="GO" id="GO:0003964">
    <property type="term" value="F:RNA-directed DNA polymerase activity"/>
    <property type="evidence" value="ECO:0007669"/>
    <property type="project" value="UniProtKB-KW"/>
</dbReference>
<keyword evidence="3" id="KW-0540">Nuclease</keyword>
<keyword evidence="6" id="KW-0695">RNA-directed DNA polymerase</keyword>
<dbReference type="PANTHER" id="PTHR37984:SF5">
    <property type="entry name" value="PROTEIN NYNRIN-LIKE"/>
    <property type="match status" value="1"/>
</dbReference>
<evidence type="ECO:0000256" key="5">
    <source>
        <dbReference type="ARBA" id="ARBA00022801"/>
    </source>
</evidence>
<dbReference type="InterPro" id="IPR050951">
    <property type="entry name" value="Retrovirus_Pol_polyprotein"/>
</dbReference>
<dbReference type="OMA" id="TIMERNY"/>
<evidence type="ECO:0000259" key="7">
    <source>
        <dbReference type="Pfam" id="PF17917"/>
    </source>
</evidence>
<dbReference type="Gene3D" id="3.10.20.370">
    <property type="match status" value="1"/>
</dbReference>
<accession>A0A0C2MAS8</accession>
<feature type="domain" description="Reverse transcriptase RNase H-like" evidence="7">
    <location>
        <begin position="16"/>
        <end position="115"/>
    </location>
</feature>
<keyword evidence="2" id="KW-0548">Nucleotidyltransferase</keyword>
<protein>
    <submittedName>
        <fullName evidence="8">Retrovirus-related Pol polyprotein from transposon 17.6</fullName>
    </submittedName>
</protein>
<keyword evidence="9" id="KW-1185">Reference proteome</keyword>
<dbReference type="GO" id="GO:0016787">
    <property type="term" value="F:hydrolase activity"/>
    <property type="evidence" value="ECO:0007669"/>
    <property type="project" value="UniProtKB-KW"/>
</dbReference>
<keyword evidence="5" id="KW-0378">Hydrolase</keyword>
<dbReference type="FunFam" id="3.10.20.370:FF:000001">
    <property type="entry name" value="Retrovirus-related Pol polyprotein from transposon 17.6-like protein"/>
    <property type="match status" value="1"/>
</dbReference>
<dbReference type="PANTHER" id="PTHR37984">
    <property type="entry name" value="PROTEIN CBG26694"/>
    <property type="match status" value="1"/>
</dbReference>
<dbReference type="Proteomes" id="UP000031668">
    <property type="component" value="Unassembled WGS sequence"/>
</dbReference>
<evidence type="ECO:0000313" key="8">
    <source>
        <dbReference type="EMBL" id="KII61444.1"/>
    </source>
</evidence>
<dbReference type="InterPro" id="IPR043502">
    <property type="entry name" value="DNA/RNA_pol_sf"/>
</dbReference>
<keyword evidence="1" id="KW-0808">Transferase</keyword>
<dbReference type="CDD" id="cd09274">
    <property type="entry name" value="RNase_HI_RT_Ty3"/>
    <property type="match status" value="1"/>
</dbReference>
<reference evidence="8 9" key="1">
    <citation type="journal article" date="2014" name="Genome Biol. Evol.">
        <title>The genome of the myxosporean Thelohanellus kitauei shows adaptations to nutrient acquisition within its fish host.</title>
        <authorList>
            <person name="Yang Y."/>
            <person name="Xiong J."/>
            <person name="Zhou Z."/>
            <person name="Huo F."/>
            <person name="Miao W."/>
            <person name="Ran C."/>
            <person name="Liu Y."/>
            <person name="Zhang J."/>
            <person name="Feng J."/>
            <person name="Wang M."/>
            <person name="Wang M."/>
            <person name="Wang L."/>
            <person name="Yao B."/>
        </authorList>
    </citation>
    <scope>NUCLEOTIDE SEQUENCE [LARGE SCALE GENOMIC DNA]</scope>
    <source>
        <strain evidence="8">Wuqing</strain>
    </source>
</reference>
<name>A0A0C2MAS8_THEKT</name>
<dbReference type="GO" id="GO:0004519">
    <property type="term" value="F:endonuclease activity"/>
    <property type="evidence" value="ECO:0007669"/>
    <property type="project" value="UniProtKB-KW"/>
</dbReference>
<organism evidence="8 9">
    <name type="scientific">Thelohanellus kitauei</name>
    <name type="common">Myxosporean</name>
    <dbReference type="NCBI Taxonomy" id="669202"/>
    <lineage>
        <taxon>Eukaryota</taxon>
        <taxon>Metazoa</taxon>
        <taxon>Cnidaria</taxon>
        <taxon>Myxozoa</taxon>
        <taxon>Myxosporea</taxon>
        <taxon>Bivalvulida</taxon>
        <taxon>Platysporina</taxon>
        <taxon>Myxobolidae</taxon>
        <taxon>Thelohanellus</taxon>
    </lineage>
</organism>
<evidence type="ECO:0000256" key="3">
    <source>
        <dbReference type="ARBA" id="ARBA00022722"/>
    </source>
</evidence>
<gene>
    <name evidence="8" type="ORF">RF11_12859</name>
</gene>
<evidence type="ECO:0000256" key="2">
    <source>
        <dbReference type="ARBA" id="ARBA00022695"/>
    </source>
</evidence>
<dbReference type="SUPFAM" id="SSF56672">
    <property type="entry name" value="DNA/RNA polymerases"/>
    <property type="match status" value="1"/>
</dbReference>
<dbReference type="AlphaFoldDB" id="A0A0C2MAS8"/>
<dbReference type="EMBL" id="JWZT01005339">
    <property type="protein sequence ID" value="KII61444.1"/>
    <property type="molecule type" value="Genomic_DNA"/>
</dbReference>
<dbReference type="Pfam" id="PF17917">
    <property type="entry name" value="RT_RNaseH"/>
    <property type="match status" value="1"/>
</dbReference>
<keyword evidence="4" id="KW-0255">Endonuclease</keyword>
<comment type="caution">
    <text evidence="8">The sequence shown here is derived from an EMBL/GenBank/DDBJ whole genome shotgun (WGS) entry which is preliminary data.</text>
</comment>
<evidence type="ECO:0000256" key="4">
    <source>
        <dbReference type="ARBA" id="ARBA00022759"/>
    </source>
</evidence>
<dbReference type="InterPro" id="IPR041373">
    <property type="entry name" value="RT_RNaseH"/>
</dbReference>
<proteinExistence type="predicted"/>
<evidence type="ECO:0000256" key="6">
    <source>
        <dbReference type="ARBA" id="ARBA00022918"/>
    </source>
</evidence>
<dbReference type="OrthoDB" id="427924at2759"/>
<evidence type="ECO:0000256" key="1">
    <source>
        <dbReference type="ARBA" id="ARBA00022679"/>
    </source>
</evidence>